<dbReference type="AlphaFoldDB" id="M9MCU3"/>
<dbReference type="InterPro" id="IPR020904">
    <property type="entry name" value="Sc_DH/Rdtase_CS"/>
</dbReference>
<dbReference type="Pfam" id="PF00106">
    <property type="entry name" value="adh_short"/>
    <property type="match status" value="1"/>
</dbReference>
<dbReference type="STRING" id="1151754.M9MCU3"/>
<sequence>MSTSEVACEKTPSTSSLGLFNLAGKTALLTGGTRGIGQACAVALAEAGASVILAVRPGTAAGSDGNHPALAAITAVANQASSQKHSTVDADLSDLEQVKTLFERALAQSPSGAIDIVVNCGGIQRRHPSTDFPEADWDEVLNVNLKAVWLLSQAAGRHMVPRRQGKIINFGSLLTFQGGLTVPAYASAKGAVGQLTKALSNEWSKHNVQVNGIAPGYIATDMNEKLLADPTRLRQISERIPAGRWGDPADFKGPLLFLASQASQPIKPALAGAVQPHRRHPRLCVHTACERRPDAHAHRRLPRLGQGDAVDAAAQALRLFGALGGRCAALAHPAQDRHRTARRRRNQAGRAHAGSGHDGPHRRRGQDARSSRLATGWIPTHARTGSDARRDARCAEETASPRSQPRCARRRHPRPNLA</sequence>
<dbReference type="PANTHER" id="PTHR42760:SF5">
    <property type="entry name" value="2-DEHYDRO-3-DEOXY-D-GLUCONATE 5-DEHYDROGENASE"/>
    <property type="match status" value="1"/>
</dbReference>
<dbReference type="FunFam" id="3.40.50.720:FF:000084">
    <property type="entry name" value="Short-chain dehydrogenase reductase"/>
    <property type="match status" value="1"/>
</dbReference>
<comment type="similarity">
    <text evidence="1 4">Belongs to the short-chain dehydrogenases/reductases (SDR) family.</text>
</comment>
<dbReference type="GO" id="GO:0016616">
    <property type="term" value="F:oxidoreductase activity, acting on the CH-OH group of donors, NAD or NADP as acceptor"/>
    <property type="evidence" value="ECO:0007669"/>
    <property type="project" value="UniProtKB-ARBA"/>
</dbReference>
<dbReference type="InterPro" id="IPR036291">
    <property type="entry name" value="NAD(P)-bd_dom_sf"/>
</dbReference>
<evidence type="ECO:0000256" key="2">
    <source>
        <dbReference type="ARBA" id="ARBA00022857"/>
    </source>
</evidence>
<dbReference type="SUPFAM" id="SSF51735">
    <property type="entry name" value="NAD(P)-binding Rossmann-fold domains"/>
    <property type="match status" value="1"/>
</dbReference>
<name>M9MCU3_PSEA3</name>
<dbReference type="Gene3D" id="3.40.50.720">
    <property type="entry name" value="NAD(P)-binding Rossmann-like Domain"/>
    <property type="match status" value="1"/>
</dbReference>
<evidence type="ECO:0000313" key="8">
    <source>
        <dbReference type="Proteomes" id="UP000011976"/>
    </source>
</evidence>
<evidence type="ECO:0000256" key="3">
    <source>
        <dbReference type="ARBA" id="ARBA00023002"/>
    </source>
</evidence>
<dbReference type="EMBL" id="DF196772">
    <property type="protein sequence ID" value="GAC72017.1"/>
    <property type="molecule type" value="Genomic_DNA"/>
</dbReference>
<dbReference type="PRINTS" id="PR00081">
    <property type="entry name" value="GDHRDH"/>
</dbReference>
<feature type="compositionally biased region" description="Basic residues" evidence="5">
    <location>
        <begin position="407"/>
        <end position="418"/>
    </location>
</feature>
<proteinExistence type="inferred from homology"/>
<feature type="compositionally biased region" description="Basic and acidic residues" evidence="5">
    <location>
        <begin position="384"/>
        <end position="396"/>
    </location>
</feature>
<reference evidence="8" key="1">
    <citation type="journal article" date="2013" name="Genome Announc.">
        <title>Genome sequence of the basidiomycetous yeast Pseudozyma antarctica T-34, a producer of the glycolipid biosurfactants mannosylerythritol lipids.</title>
        <authorList>
            <person name="Morita T."/>
            <person name="Koike H."/>
            <person name="Koyama Y."/>
            <person name="Hagiwara H."/>
            <person name="Ito E."/>
            <person name="Fukuoka T."/>
            <person name="Imura T."/>
            <person name="Machida M."/>
            <person name="Kitamoto D."/>
        </authorList>
    </citation>
    <scope>NUCLEOTIDE SEQUENCE [LARGE SCALE GENOMIC DNA]</scope>
    <source>
        <strain evidence="8">T-34</strain>
    </source>
</reference>
<gene>
    <name evidence="7" type="ORF">PANT_6c00031</name>
</gene>
<dbReference type="Proteomes" id="UP000011976">
    <property type="component" value="Unassembled WGS sequence"/>
</dbReference>
<keyword evidence="3" id="KW-0560">Oxidoreductase</keyword>
<dbReference type="SMART" id="SM00822">
    <property type="entry name" value="PKS_KR"/>
    <property type="match status" value="1"/>
</dbReference>
<organism evidence="7 8">
    <name type="scientific">Pseudozyma antarctica (strain T-34)</name>
    <name type="common">Yeast</name>
    <name type="synonym">Candida antarctica</name>
    <dbReference type="NCBI Taxonomy" id="1151754"/>
    <lineage>
        <taxon>Eukaryota</taxon>
        <taxon>Fungi</taxon>
        <taxon>Dikarya</taxon>
        <taxon>Basidiomycota</taxon>
        <taxon>Ustilaginomycotina</taxon>
        <taxon>Ustilaginomycetes</taxon>
        <taxon>Ustilaginales</taxon>
        <taxon>Ustilaginaceae</taxon>
        <taxon>Moesziomyces</taxon>
    </lineage>
</organism>
<feature type="domain" description="Ketoreductase" evidence="6">
    <location>
        <begin position="25"/>
        <end position="326"/>
    </location>
</feature>
<protein>
    <submittedName>
        <fullName evidence="7">Reductases with broad range of substrate specificities</fullName>
    </submittedName>
</protein>
<dbReference type="OrthoDB" id="294295at2759"/>
<keyword evidence="2" id="KW-0521">NADP</keyword>
<evidence type="ECO:0000313" key="7">
    <source>
        <dbReference type="EMBL" id="GAC72017.1"/>
    </source>
</evidence>
<evidence type="ECO:0000256" key="5">
    <source>
        <dbReference type="SAM" id="MobiDB-lite"/>
    </source>
</evidence>
<dbReference type="PRINTS" id="PR00080">
    <property type="entry name" value="SDRFAMILY"/>
</dbReference>
<accession>M9MCU3</accession>
<evidence type="ECO:0000259" key="6">
    <source>
        <dbReference type="SMART" id="SM00822"/>
    </source>
</evidence>
<feature type="region of interest" description="Disordered" evidence="5">
    <location>
        <begin position="331"/>
        <end position="418"/>
    </location>
</feature>
<evidence type="ECO:0000256" key="4">
    <source>
        <dbReference type="RuleBase" id="RU000363"/>
    </source>
</evidence>
<dbReference type="PANTHER" id="PTHR42760">
    <property type="entry name" value="SHORT-CHAIN DEHYDROGENASES/REDUCTASES FAMILY MEMBER"/>
    <property type="match status" value="1"/>
</dbReference>
<dbReference type="PROSITE" id="PS00061">
    <property type="entry name" value="ADH_SHORT"/>
    <property type="match status" value="1"/>
</dbReference>
<dbReference type="InterPro" id="IPR057326">
    <property type="entry name" value="KR_dom"/>
</dbReference>
<dbReference type="InterPro" id="IPR002347">
    <property type="entry name" value="SDR_fam"/>
</dbReference>
<evidence type="ECO:0000256" key="1">
    <source>
        <dbReference type="ARBA" id="ARBA00006484"/>
    </source>
</evidence>